<proteinExistence type="predicted"/>
<protein>
    <submittedName>
        <fullName evidence="1">Uncharacterized protein</fullName>
    </submittedName>
</protein>
<organism evidence="1 2">
    <name type="scientific">Catharanthus roseus</name>
    <name type="common">Madagascar periwinkle</name>
    <name type="synonym">Vinca rosea</name>
    <dbReference type="NCBI Taxonomy" id="4058"/>
    <lineage>
        <taxon>Eukaryota</taxon>
        <taxon>Viridiplantae</taxon>
        <taxon>Streptophyta</taxon>
        <taxon>Embryophyta</taxon>
        <taxon>Tracheophyta</taxon>
        <taxon>Spermatophyta</taxon>
        <taxon>Magnoliopsida</taxon>
        <taxon>eudicotyledons</taxon>
        <taxon>Gunneridae</taxon>
        <taxon>Pentapetalae</taxon>
        <taxon>asterids</taxon>
        <taxon>lamiids</taxon>
        <taxon>Gentianales</taxon>
        <taxon>Apocynaceae</taxon>
        <taxon>Rauvolfioideae</taxon>
        <taxon>Vinceae</taxon>
        <taxon>Catharanthinae</taxon>
        <taxon>Catharanthus</taxon>
    </lineage>
</organism>
<evidence type="ECO:0000313" key="1">
    <source>
        <dbReference type="EMBL" id="KAI5677355.1"/>
    </source>
</evidence>
<dbReference type="Proteomes" id="UP001060085">
    <property type="component" value="Linkage Group LG02"/>
</dbReference>
<keyword evidence="2" id="KW-1185">Reference proteome</keyword>
<comment type="caution">
    <text evidence="1">The sequence shown here is derived from an EMBL/GenBank/DDBJ whole genome shotgun (WGS) entry which is preliminary data.</text>
</comment>
<sequence length="320" mass="35273">MPKNPCCDGRIPGSLAPVAKGLVGEGFGMQHKFSSAVTTTQRSLELTHGCKMVDLEHAYMVVQFFAKEDHVKVLTDGPWEARFGPWMKPRPFRRLRASPTANLGTRVPTAGMEGVEETGRRCTWELVICSPNYVTFPICQCNLQGSCTCYWSIQWAEIVGRSEASKKGSSHLPAQGQGGPDQARYFLIGACSPKKNSWAIKDQRSSPIYTYIYLGPIQSRVDTQLGADGPLQTWAQVGSVETPASRPVLRKIPGDQEYVKSHPPNIFTSSPNDLAMQEENGDQSKAINVEDDDQWLGNLETQNDIVMVLASADQPIELDN</sequence>
<name>A0ACC0BXJ9_CATRO</name>
<reference evidence="2" key="1">
    <citation type="journal article" date="2023" name="Nat. Plants">
        <title>Single-cell RNA sequencing provides a high-resolution roadmap for understanding the multicellular compartmentation of specialized metabolism.</title>
        <authorList>
            <person name="Sun S."/>
            <person name="Shen X."/>
            <person name="Li Y."/>
            <person name="Li Y."/>
            <person name="Wang S."/>
            <person name="Li R."/>
            <person name="Zhang H."/>
            <person name="Shen G."/>
            <person name="Guo B."/>
            <person name="Wei J."/>
            <person name="Xu J."/>
            <person name="St-Pierre B."/>
            <person name="Chen S."/>
            <person name="Sun C."/>
        </authorList>
    </citation>
    <scope>NUCLEOTIDE SEQUENCE [LARGE SCALE GENOMIC DNA]</scope>
</reference>
<gene>
    <name evidence="1" type="ORF">M9H77_08305</name>
</gene>
<evidence type="ECO:0000313" key="2">
    <source>
        <dbReference type="Proteomes" id="UP001060085"/>
    </source>
</evidence>
<accession>A0ACC0BXJ9</accession>
<dbReference type="EMBL" id="CM044702">
    <property type="protein sequence ID" value="KAI5677355.1"/>
    <property type="molecule type" value="Genomic_DNA"/>
</dbReference>